<accession>A0A450Z2V8</accession>
<gene>
    <name evidence="1" type="ORF">BECKTC1821E_GA0114239_11034</name>
</gene>
<dbReference type="EMBL" id="CAADFT010000103">
    <property type="protein sequence ID" value="VFK48136.1"/>
    <property type="molecule type" value="Genomic_DNA"/>
</dbReference>
<protein>
    <submittedName>
        <fullName evidence="1">Uncharacterized protein</fullName>
    </submittedName>
</protein>
<sequence>MRLWIIQYDQAPRSPLPLRCLGYERAGLRTLTGKGYARRAAAYDPLLIPMRFAWKPIRHSIRTISEPHYFVGEPIPDNRGPPYDDRDFTHDAPGPIHETTRVLSVIIVIATHKPDEKTKWYAIRQKPPKYAFPG</sequence>
<reference evidence="1" key="1">
    <citation type="submission" date="2019-02" db="EMBL/GenBank/DDBJ databases">
        <authorList>
            <person name="Gruber-Vodicka R. H."/>
            <person name="Seah K. B. B."/>
        </authorList>
    </citation>
    <scope>NUCLEOTIDE SEQUENCE</scope>
    <source>
        <strain evidence="1">BECK_BZ125</strain>
    </source>
</reference>
<name>A0A450Z2V8_9GAMM</name>
<organism evidence="1">
    <name type="scientific">Candidatus Kentrum sp. TC</name>
    <dbReference type="NCBI Taxonomy" id="2126339"/>
    <lineage>
        <taxon>Bacteria</taxon>
        <taxon>Pseudomonadati</taxon>
        <taxon>Pseudomonadota</taxon>
        <taxon>Gammaproteobacteria</taxon>
        <taxon>Candidatus Kentrum</taxon>
    </lineage>
</organism>
<proteinExistence type="predicted"/>
<dbReference type="AlphaFoldDB" id="A0A450Z2V8"/>
<evidence type="ECO:0000313" key="1">
    <source>
        <dbReference type="EMBL" id="VFK48136.1"/>
    </source>
</evidence>